<evidence type="ECO:0000313" key="2">
    <source>
        <dbReference type="EMBL" id="KEK22414.1"/>
    </source>
</evidence>
<name>A0A073K575_9BACI</name>
<keyword evidence="3" id="KW-1185">Reference proteome</keyword>
<dbReference type="AlphaFoldDB" id="A0A073K575"/>
<keyword evidence="1" id="KW-0472">Membrane</keyword>
<dbReference type="GO" id="GO:0016020">
    <property type="term" value="C:membrane"/>
    <property type="evidence" value="ECO:0007669"/>
    <property type="project" value="InterPro"/>
</dbReference>
<comment type="caution">
    <text evidence="2">The sequence shown here is derived from an EMBL/GenBank/DDBJ whole genome shotgun (WGS) entry which is preliminary data.</text>
</comment>
<sequence>MTESNIRIGLFLLVLVFLFLIFFYWKNEELYEEKKQLIRKTWYGVFITSVAIYFMMKGIDLTLWKNILMFVAMVIFVDIAFILTPNISEIWGAKFNDIGKTVQSIKRSLIASKARGEIYTTIIQNVNPAAFGTMDWRTEAEYAQSLNAFLDTYAEKIGAKIIVFATADELNTNFRGVRSQFSITISLEHIEQLNEQKAVQVENVGIIPAKIVKDVYIIIDGQKNNLQDRDFENVYNLTIHHSYFNK</sequence>
<dbReference type="Pfam" id="PF14171">
    <property type="entry name" value="SpoIISA_toxin"/>
    <property type="match status" value="1"/>
</dbReference>
<reference evidence="2 3" key="1">
    <citation type="submission" date="2014-06" db="EMBL/GenBank/DDBJ databases">
        <title>Draft genome sequence of Bacillus gaemokensis JCM 15801 (MCCC 1A00707).</title>
        <authorList>
            <person name="Lai Q."/>
            <person name="Liu Y."/>
            <person name="Shao Z."/>
        </authorList>
    </citation>
    <scope>NUCLEOTIDE SEQUENCE [LARGE SCALE GENOMIC DNA]</scope>
    <source>
        <strain evidence="2 3">JCM 15801</strain>
    </source>
</reference>
<dbReference type="eggNOG" id="ENOG5033N7Q">
    <property type="taxonomic scope" value="Bacteria"/>
</dbReference>
<feature type="transmembrane region" description="Helical" evidence="1">
    <location>
        <begin position="37"/>
        <end position="55"/>
    </location>
</feature>
<keyword evidence="1" id="KW-0812">Transmembrane</keyword>
<protein>
    <submittedName>
        <fullName evidence="2">Stage II sporulation protein SB</fullName>
    </submittedName>
</protein>
<evidence type="ECO:0000256" key="1">
    <source>
        <dbReference type="SAM" id="Phobius"/>
    </source>
</evidence>
<proteinExistence type="predicted"/>
<feature type="transmembrane region" description="Helical" evidence="1">
    <location>
        <begin position="6"/>
        <end position="25"/>
    </location>
</feature>
<organism evidence="2 3">
    <name type="scientific">Bacillus gaemokensis</name>
    <dbReference type="NCBI Taxonomy" id="574375"/>
    <lineage>
        <taxon>Bacteria</taxon>
        <taxon>Bacillati</taxon>
        <taxon>Bacillota</taxon>
        <taxon>Bacilli</taxon>
        <taxon>Bacillales</taxon>
        <taxon>Bacillaceae</taxon>
        <taxon>Bacillus</taxon>
        <taxon>Bacillus cereus group</taxon>
    </lineage>
</organism>
<dbReference type="Proteomes" id="UP000027778">
    <property type="component" value="Unassembled WGS sequence"/>
</dbReference>
<keyword evidence="1" id="KW-1133">Transmembrane helix</keyword>
<dbReference type="InterPro" id="IPR025940">
    <property type="entry name" value="SpoIISA_toxin"/>
</dbReference>
<accession>A0A073K575</accession>
<dbReference type="OrthoDB" id="2912864at2"/>
<dbReference type="STRING" id="574375.AZF08_18015"/>
<gene>
    <name evidence="2" type="ORF">BAGA_19220</name>
</gene>
<evidence type="ECO:0000313" key="3">
    <source>
        <dbReference type="Proteomes" id="UP000027778"/>
    </source>
</evidence>
<dbReference type="RefSeq" id="WP_033677436.1">
    <property type="nucleotide sequence ID" value="NZ_JOTM01000031.1"/>
</dbReference>
<dbReference type="EMBL" id="JOTM01000031">
    <property type="protein sequence ID" value="KEK22414.1"/>
    <property type="molecule type" value="Genomic_DNA"/>
</dbReference>
<feature type="transmembrane region" description="Helical" evidence="1">
    <location>
        <begin position="67"/>
        <end position="84"/>
    </location>
</feature>